<dbReference type="EMBL" id="AHHD01000990">
    <property type="protein sequence ID" value="EKG08922.1"/>
    <property type="molecule type" value="Genomic_DNA"/>
</dbReference>
<dbReference type="InParanoid" id="K2R7N2"/>
<feature type="non-terminal residue" evidence="1">
    <location>
        <position position="1"/>
    </location>
</feature>
<dbReference type="Proteomes" id="UP000007129">
    <property type="component" value="Unassembled WGS sequence"/>
</dbReference>
<dbReference type="AlphaFoldDB" id="K2R7N2"/>
<gene>
    <name evidence="1" type="ORF">MPH_14131</name>
</gene>
<evidence type="ECO:0000313" key="1">
    <source>
        <dbReference type="EMBL" id="EKG08922.1"/>
    </source>
</evidence>
<protein>
    <submittedName>
        <fullName evidence="1">Uncharacterized protein</fullName>
    </submittedName>
</protein>
<dbReference type="VEuPathDB" id="FungiDB:MPH_14131"/>
<name>K2R7N2_MACPH</name>
<dbReference type="HOGENOM" id="CLU_3420627_0_0_1"/>
<evidence type="ECO:0000313" key="2">
    <source>
        <dbReference type="Proteomes" id="UP000007129"/>
    </source>
</evidence>
<proteinExistence type="predicted"/>
<sequence>YALRTSQLGENHPVRKELDKINLES</sequence>
<feature type="non-terminal residue" evidence="1">
    <location>
        <position position="25"/>
    </location>
</feature>
<comment type="caution">
    <text evidence="1">The sequence shown here is derived from an EMBL/GenBank/DDBJ whole genome shotgun (WGS) entry which is preliminary data.</text>
</comment>
<accession>K2R7N2</accession>
<organism evidence="1 2">
    <name type="scientific">Macrophomina phaseolina (strain MS6)</name>
    <name type="common">Charcoal rot fungus</name>
    <dbReference type="NCBI Taxonomy" id="1126212"/>
    <lineage>
        <taxon>Eukaryota</taxon>
        <taxon>Fungi</taxon>
        <taxon>Dikarya</taxon>
        <taxon>Ascomycota</taxon>
        <taxon>Pezizomycotina</taxon>
        <taxon>Dothideomycetes</taxon>
        <taxon>Dothideomycetes incertae sedis</taxon>
        <taxon>Botryosphaeriales</taxon>
        <taxon>Botryosphaeriaceae</taxon>
        <taxon>Macrophomina</taxon>
    </lineage>
</organism>
<reference evidence="1 2" key="1">
    <citation type="journal article" date="2012" name="BMC Genomics">
        <title>Tools to kill: Genome of one of the most destructive plant pathogenic fungi Macrophomina phaseolina.</title>
        <authorList>
            <person name="Islam M.S."/>
            <person name="Haque M.S."/>
            <person name="Islam M.M."/>
            <person name="Emdad E.M."/>
            <person name="Halim A."/>
            <person name="Hossen Q.M.M."/>
            <person name="Hossain M.Z."/>
            <person name="Ahmed B."/>
            <person name="Rahim S."/>
            <person name="Rahman M.S."/>
            <person name="Alam M.M."/>
            <person name="Hou S."/>
            <person name="Wan X."/>
            <person name="Saito J.A."/>
            <person name="Alam M."/>
        </authorList>
    </citation>
    <scope>NUCLEOTIDE SEQUENCE [LARGE SCALE GENOMIC DNA]</scope>
    <source>
        <strain evidence="1 2">MS6</strain>
    </source>
</reference>